<dbReference type="Proteomes" id="UP000783390">
    <property type="component" value="Unassembled WGS sequence"/>
</dbReference>
<organism evidence="1 2">
    <name type="scientific">Clostridium moniliforme</name>
    <dbReference type="NCBI Taxonomy" id="39489"/>
    <lineage>
        <taxon>Bacteria</taxon>
        <taxon>Bacillati</taxon>
        <taxon>Bacillota</taxon>
        <taxon>Clostridia</taxon>
        <taxon>Eubacteriales</taxon>
        <taxon>Clostridiaceae</taxon>
        <taxon>Clostridium</taxon>
    </lineage>
</organism>
<proteinExistence type="predicted"/>
<protein>
    <submittedName>
        <fullName evidence="1">Uncharacterized protein</fullName>
    </submittedName>
</protein>
<name>A0ABS4EXQ2_9CLOT</name>
<keyword evidence="2" id="KW-1185">Reference proteome</keyword>
<gene>
    <name evidence="1" type="ORF">J2Z53_000362</name>
</gene>
<dbReference type="RefSeq" id="WP_209795511.1">
    <property type="nucleotide sequence ID" value="NZ_JAGGJZ010000001.1"/>
</dbReference>
<evidence type="ECO:0000313" key="2">
    <source>
        <dbReference type="Proteomes" id="UP000783390"/>
    </source>
</evidence>
<reference evidence="1 2" key="1">
    <citation type="submission" date="2021-03" db="EMBL/GenBank/DDBJ databases">
        <title>Genomic Encyclopedia of Type Strains, Phase IV (KMG-IV): sequencing the most valuable type-strain genomes for metagenomic binning, comparative biology and taxonomic classification.</title>
        <authorList>
            <person name="Goeker M."/>
        </authorList>
    </citation>
    <scope>NUCLEOTIDE SEQUENCE [LARGE SCALE GENOMIC DNA]</scope>
    <source>
        <strain evidence="1 2">DSM 3984</strain>
    </source>
</reference>
<evidence type="ECO:0000313" key="1">
    <source>
        <dbReference type="EMBL" id="MBP1888783.1"/>
    </source>
</evidence>
<dbReference type="EMBL" id="JAGGJZ010000001">
    <property type="protein sequence ID" value="MBP1888783.1"/>
    <property type="molecule type" value="Genomic_DNA"/>
</dbReference>
<accession>A0ABS4EXQ2</accession>
<sequence>MSDKVTLVYENGEYTVSINDKIVNVNKYMDNAIESFTQVITDNAVVKGIAWDNILKDLEDVKDNKLEINNDYNTLTFGNIKYFYRTDKVFDTRNGEMYQLLGGYHLFSFIVKMTCAGFIKNYEEVLDFLKEVLERKVVYRTSETSIIVTSPAFNYGSAEYNFISGKINRGATIEKMSFDLYKKYVLNTIK</sequence>
<comment type="caution">
    <text evidence="1">The sequence shown here is derived from an EMBL/GenBank/DDBJ whole genome shotgun (WGS) entry which is preliminary data.</text>
</comment>